<keyword evidence="6" id="KW-1185">Reference proteome</keyword>
<keyword evidence="5" id="KW-0966">Cell projection</keyword>
<evidence type="ECO:0000256" key="2">
    <source>
        <dbReference type="ARBA" id="ARBA00005709"/>
    </source>
</evidence>
<dbReference type="SUPFAM" id="SSF64518">
    <property type="entry name" value="Phase 1 flagellin"/>
    <property type="match status" value="1"/>
</dbReference>
<evidence type="ECO:0000259" key="4">
    <source>
        <dbReference type="Pfam" id="PF00669"/>
    </source>
</evidence>
<dbReference type="GO" id="GO:0005198">
    <property type="term" value="F:structural molecule activity"/>
    <property type="evidence" value="ECO:0007669"/>
    <property type="project" value="InterPro"/>
</dbReference>
<protein>
    <submittedName>
        <fullName evidence="5">Flagellin FlgL</fullName>
    </submittedName>
</protein>
<dbReference type="GO" id="GO:0009288">
    <property type="term" value="C:bacterial-type flagellum"/>
    <property type="evidence" value="ECO:0007669"/>
    <property type="project" value="UniProtKB-SubCell"/>
</dbReference>
<dbReference type="RefSeq" id="WP_096672480.1">
    <property type="nucleotide sequence ID" value="NZ_OANS01000002.1"/>
</dbReference>
<evidence type="ECO:0000313" key="6">
    <source>
        <dbReference type="Proteomes" id="UP000218069"/>
    </source>
</evidence>
<accession>A0A240E0B5</accession>
<keyword evidence="5" id="KW-0282">Flagellum</keyword>
<comment type="similarity">
    <text evidence="2">Belongs to the bacterial flagellin family.</text>
</comment>
<name>A0A240E0B5_9BURK</name>
<dbReference type="OrthoDB" id="9823825at2"/>
<dbReference type="Gene3D" id="1.20.1330.10">
    <property type="entry name" value="f41 fragment of flagellin, N-terminal domain"/>
    <property type="match status" value="1"/>
</dbReference>
<dbReference type="InterPro" id="IPR001029">
    <property type="entry name" value="Flagellin_N"/>
</dbReference>
<dbReference type="AlphaFoldDB" id="A0A240E0B5"/>
<feature type="domain" description="Flagellin N-terminal" evidence="4">
    <location>
        <begin position="9"/>
        <end position="134"/>
    </location>
</feature>
<dbReference type="Pfam" id="PF00669">
    <property type="entry name" value="Flagellin_N"/>
    <property type="match status" value="1"/>
</dbReference>
<keyword evidence="3" id="KW-0975">Bacterial flagellum</keyword>
<evidence type="ECO:0000256" key="3">
    <source>
        <dbReference type="ARBA" id="ARBA00023143"/>
    </source>
</evidence>
<dbReference type="EMBL" id="OANS01000002">
    <property type="protein sequence ID" value="SNX28364.1"/>
    <property type="molecule type" value="Genomic_DNA"/>
</dbReference>
<gene>
    <name evidence="5" type="ORF">SAMN06295945_0694</name>
</gene>
<dbReference type="Proteomes" id="UP000218069">
    <property type="component" value="Unassembled WGS sequence"/>
</dbReference>
<evidence type="ECO:0000313" key="5">
    <source>
        <dbReference type="EMBL" id="SNX28364.1"/>
    </source>
</evidence>
<organism evidence="5 6">
    <name type="scientific">Polynucleobacter meluiroseus</name>
    <dbReference type="NCBI Taxonomy" id="1938814"/>
    <lineage>
        <taxon>Bacteria</taxon>
        <taxon>Pseudomonadati</taxon>
        <taxon>Pseudomonadota</taxon>
        <taxon>Betaproteobacteria</taxon>
        <taxon>Burkholderiales</taxon>
        <taxon>Burkholderiaceae</taxon>
        <taxon>Polynucleobacter</taxon>
    </lineage>
</organism>
<keyword evidence="5" id="KW-0969">Cilium</keyword>
<proteinExistence type="inferred from homology"/>
<evidence type="ECO:0000256" key="1">
    <source>
        <dbReference type="ARBA" id="ARBA00004365"/>
    </source>
</evidence>
<comment type="subcellular location">
    <subcellularLocation>
        <location evidence="1">Bacterial flagellum</location>
    </subcellularLocation>
</comment>
<reference evidence="6" key="1">
    <citation type="submission" date="2017-08" db="EMBL/GenBank/DDBJ databases">
        <authorList>
            <person name="Varghese N."/>
            <person name="Submissions S."/>
        </authorList>
    </citation>
    <scope>NUCLEOTIDE SEQUENCE [LARGE SCALE GENOMIC DNA]</scope>
    <source>
        <strain evidence="6">AP-Melu-1000-B4</strain>
    </source>
</reference>
<sequence>MPMPLSGLAQTLSNSVATVQSQIVDTQNQLAAGVKTLNPGQAGVVTRLSAQASGYDQTLTNIGSAQSVIAVAQSSLTSISQILTQMQALANQASSASLSTNDRNSIQATFSNLANQVKTLGTSSSVNSNNLLNSATGITVTTGIGGAYSDNTSVSGVDIATLATTVGNLLVNSTYATPTDVTTANVKQTDTVTFAATPTTGDTVTVSGLTFTVGASAPSVTALATAFANYITGASTTSTYGTFSGASVATMQALYSGATFAAGVLTLTDAVAGTQSYTVSSATGSHVTAVAAVAATAAVNQIDAVTFSSATLSAGQTVSIDGLVFTAGNAGATGTQIATDYASYITSGTSVKGTFSGITRASMQALYATATQAGAVLTLTKAASLTGVQPAPVIIDAGATNAAAAVASLTTQLQTVSTGQSTLAASATGLTAQASANNALKTGLTNTVNSIQNIDATAMQAKLQQLNNQQSIDYYLVSQMNTEAAAILSIFR</sequence>
<dbReference type="Gene3D" id="3.30.70.2120">
    <property type="match status" value="1"/>
</dbReference>